<sequence length="66" mass="7612">MTLPYAIEQCSRTDYVIAKQRRCQKVLSGLCHQFGMLPYGWKEGIICLRRWQWAKGSIHPSAISSI</sequence>
<dbReference type="EMBL" id="BMAW01087367">
    <property type="protein sequence ID" value="GFS29346.1"/>
    <property type="molecule type" value="Genomic_DNA"/>
</dbReference>
<evidence type="ECO:0000313" key="1">
    <source>
        <dbReference type="EMBL" id="GFS29346.1"/>
    </source>
</evidence>
<comment type="caution">
    <text evidence="1">The sequence shown here is derived from an EMBL/GenBank/DDBJ whole genome shotgun (WGS) entry which is preliminary data.</text>
</comment>
<dbReference type="Proteomes" id="UP000887013">
    <property type="component" value="Unassembled WGS sequence"/>
</dbReference>
<proteinExistence type="predicted"/>
<reference evidence="1" key="1">
    <citation type="submission" date="2020-08" db="EMBL/GenBank/DDBJ databases">
        <title>Multicomponent nature underlies the extraordinary mechanical properties of spider dragline silk.</title>
        <authorList>
            <person name="Kono N."/>
            <person name="Nakamura H."/>
            <person name="Mori M."/>
            <person name="Yoshida Y."/>
            <person name="Ohtoshi R."/>
            <person name="Malay A.D."/>
            <person name="Moran D.A.P."/>
            <person name="Tomita M."/>
            <person name="Numata K."/>
            <person name="Arakawa K."/>
        </authorList>
    </citation>
    <scope>NUCLEOTIDE SEQUENCE</scope>
</reference>
<dbReference type="AlphaFoldDB" id="A0A8X6J2U2"/>
<protein>
    <submittedName>
        <fullName evidence="1">Uncharacterized protein</fullName>
    </submittedName>
</protein>
<accession>A0A8X6J2U2</accession>
<keyword evidence="2" id="KW-1185">Reference proteome</keyword>
<evidence type="ECO:0000313" key="2">
    <source>
        <dbReference type="Proteomes" id="UP000887013"/>
    </source>
</evidence>
<organism evidence="1 2">
    <name type="scientific">Nephila pilipes</name>
    <name type="common">Giant wood spider</name>
    <name type="synonym">Nephila maculata</name>
    <dbReference type="NCBI Taxonomy" id="299642"/>
    <lineage>
        <taxon>Eukaryota</taxon>
        <taxon>Metazoa</taxon>
        <taxon>Ecdysozoa</taxon>
        <taxon>Arthropoda</taxon>
        <taxon>Chelicerata</taxon>
        <taxon>Arachnida</taxon>
        <taxon>Araneae</taxon>
        <taxon>Araneomorphae</taxon>
        <taxon>Entelegynae</taxon>
        <taxon>Araneoidea</taxon>
        <taxon>Nephilidae</taxon>
        <taxon>Nephila</taxon>
    </lineage>
</organism>
<name>A0A8X6J2U2_NEPPI</name>
<gene>
    <name evidence="1" type="ORF">NPIL_586311</name>
</gene>